<organism evidence="2 3">
    <name type="scientific">Dentiradicibacter hellwigii</name>
    <dbReference type="NCBI Taxonomy" id="3149053"/>
    <lineage>
        <taxon>Bacteria</taxon>
        <taxon>Pseudomonadati</taxon>
        <taxon>Pseudomonadota</taxon>
        <taxon>Betaproteobacteria</taxon>
        <taxon>Rhodocyclales</taxon>
        <taxon>Rhodocyclaceae</taxon>
        <taxon>Dentiradicibacter</taxon>
    </lineage>
</organism>
<comment type="caution">
    <text evidence="2">The sequence shown here is derived from an EMBL/GenBank/DDBJ whole genome shotgun (WGS) entry which is preliminary data.</text>
</comment>
<protein>
    <recommendedName>
        <fullName evidence="4">Zinc ribbon domain-containing protein</fullName>
    </recommendedName>
</protein>
<accession>A0ABV4UCS7</accession>
<name>A0ABV4UCS7_9RHOO</name>
<gene>
    <name evidence="2" type="ORF">ABCS64_03735</name>
</gene>
<evidence type="ECO:0000313" key="3">
    <source>
        <dbReference type="Proteomes" id="UP001574673"/>
    </source>
</evidence>
<evidence type="ECO:0008006" key="4">
    <source>
        <dbReference type="Google" id="ProtNLM"/>
    </source>
</evidence>
<feature type="transmembrane region" description="Helical" evidence="1">
    <location>
        <begin position="39"/>
        <end position="61"/>
    </location>
</feature>
<evidence type="ECO:0000256" key="1">
    <source>
        <dbReference type="SAM" id="Phobius"/>
    </source>
</evidence>
<dbReference type="Proteomes" id="UP001574673">
    <property type="component" value="Unassembled WGS sequence"/>
</dbReference>
<proteinExistence type="predicted"/>
<keyword evidence="3" id="KW-1185">Reference proteome</keyword>
<reference evidence="3" key="1">
    <citation type="submission" date="2024-06" db="EMBL/GenBank/DDBJ databases">
        <title>Radixoralia hellwigii gen. nov., sp nov., isolated from a root canal in the human oral cavity.</title>
        <authorList>
            <person name="Bartsch S."/>
            <person name="Wittmer A."/>
            <person name="Schulz A.-K."/>
            <person name="Neumann-Schaal M."/>
            <person name="Wolf J."/>
            <person name="Gronow S."/>
            <person name="Tennert C."/>
            <person name="Haecker G."/>
            <person name="Cieplik F."/>
            <person name="Al-Ahmad A."/>
        </authorList>
    </citation>
    <scope>NUCLEOTIDE SEQUENCE [LARGE SCALE GENOMIC DNA]</scope>
    <source>
        <strain evidence="3">Wk13</strain>
    </source>
</reference>
<sequence length="97" mass="10423">MPLVSCRACGHQVDTSAMACPSCGATDPGKKISRQQRNLIIFLIQLVFWACVLGMGGRYVWTHWIPPLKQFVAKSQAAAPSSGAPDIPDRIGMPAAQ</sequence>
<keyword evidence="1" id="KW-1133">Transmembrane helix</keyword>
<evidence type="ECO:0000313" key="2">
    <source>
        <dbReference type="EMBL" id="MFA9949446.1"/>
    </source>
</evidence>
<dbReference type="EMBL" id="JBEUWX010000002">
    <property type="protein sequence ID" value="MFA9949446.1"/>
    <property type="molecule type" value="Genomic_DNA"/>
</dbReference>
<keyword evidence="1" id="KW-0472">Membrane</keyword>
<dbReference type="RefSeq" id="WP_418890575.1">
    <property type="nucleotide sequence ID" value="NZ_JBEUWX010000002.1"/>
</dbReference>
<keyword evidence="1" id="KW-0812">Transmembrane</keyword>